<evidence type="ECO:0000256" key="4">
    <source>
        <dbReference type="ARBA" id="ARBA00022679"/>
    </source>
</evidence>
<evidence type="ECO:0000256" key="7">
    <source>
        <dbReference type="ARBA" id="ARBA00023136"/>
    </source>
</evidence>
<keyword evidence="5" id="KW-0812">Transmembrane</keyword>
<keyword evidence="6" id="KW-1133">Transmembrane helix</keyword>
<evidence type="ECO:0000256" key="2">
    <source>
        <dbReference type="ARBA" id="ARBA00007647"/>
    </source>
</evidence>
<dbReference type="Pfam" id="PF01697">
    <property type="entry name" value="Glyco_transf_92"/>
    <property type="match status" value="1"/>
</dbReference>
<proteinExistence type="inferred from homology"/>
<evidence type="ECO:0000256" key="3">
    <source>
        <dbReference type="ARBA" id="ARBA00022676"/>
    </source>
</evidence>
<evidence type="ECO:0000256" key="8">
    <source>
        <dbReference type="RuleBase" id="RU366017"/>
    </source>
</evidence>
<keyword evidence="10" id="KW-1185">Reference proteome</keyword>
<keyword evidence="7" id="KW-0472">Membrane</keyword>
<dbReference type="PANTHER" id="PTHR21461:SF40">
    <property type="entry name" value="GLYCOSYLTRANSFERASE FAMILY 92 PROTEIN"/>
    <property type="match status" value="1"/>
</dbReference>
<dbReference type="GO" id="GO:0005737">
    <property type="term" value="C:cytoplasm"/>
    <property type="evidence" value="ECO:0007669"/>
    <property type="project" value="TreeGrafter"/>
</dbReference>
<dbReference type="AlphaFoldDB" id="A0A3P6TKB9"/>
<evidence type="ECO:0000256" key="6">
    <source>
        <dbReference type="ARBA" id="ARBA00022989"/>
    </source>
</evidence>
<protein>
    <recommendedName>
        <fullName evidence="8">Glycosyltransferase family 92 protein</fullName>
        <ecNumber evidence="8">2.4.1.-</ecNumber>
    </recommendedName>
</protein>
<name>A0A3P6TKB9_CYLGO</name>
<evidence type="ECO:0000313" key="10">
    <source>
        <dbReference type="Proteomes" id="UP000271889"/>
    </source>
</evidence>
<keyword evidence="4 8" id="KW-0808">Transferase</keyword>
<dbReference type="Proteomes" id="UP000271889">
    <property type="component" value="Unassembled WGS sequence"/>
</dbReference>
<dbReference type="GO" id="GO:0016757">
    <property type="term" value="F:glycosyltransferase activity"/>
    <property type="evidence" value="ECO:0007669"/>
    <property type="project" value="UniProtKB-UniRule"/>
</dbReference>
<accession>A0A3P6TKB9</accession>
<keyword evidence="3 8" id="KW-0328">Glycosyltransferase</keyword>
<reference evidence="9 10" key="1">
    <citation type="submission" date="2018-11" db="EMBL/GenBank/DDBJ databases">
        <authorList>
            <consortium name="Pathogen Informatics"/>
        </authorList>
    </citation>
    <scope>NUCLEOTIDE SEQUENCE [LARGE SCALE GENOMIC DNA]</scope>
</reference>
<dbReference type="OrthoDB" id="2526284at2759"/>
<dbReference type="GO" id="GO:0016020">
    <property type="term" value="C:membrane"/>
    <property type="evidence" value="ECO:0007669"/>
    <property type="project" value="UniProtKB-SubCell"/>
</dbReference>
<comment type="similarity">
    <text evidence="2 8">Belongs to the glycosyltransferase 92 family.</text>
</comment>
<dbReference type="InterPro" id="IPR008166">
    <property type="entry name" value="Glyco_transf_92"/>
</dbReference>
<organism evidence="9 10">
    <name type="scientific">Cylicostephanus goldi</name>
    <name type="common">Nematode worm</name>
    <dbReference type="NCBI Taxonomy" id="71465"/>
    <lineage>
        <taxon>Eukaryota</taxon>
        <taxon>Metazoa</taxon>
        <taxon>Ecdysozoa</taxon>
        <taxon>Nematoda</taxon>
        <taxon>Chromadorea</taxon>
        <taxon>Rhabditida</taxon>
        <taxon>Rhabditina</taxon>
        <taxon>Rhabditomorpha</taxon>
        <taxon>Strongyloidea</taxon>
        <taxon>Strongylidae</taxon>
        <taxon>Cylicostephanus</taxon>
    </lineage>
</organism>
<gene>
    <name evidence="9" type="ORF">CGOC_LOCUS8478</name>
</gene>
<dbReference type="EC" id="2.4.1.-" evidence="8"/>
<evidence type="ECO:0000256" key="1">
    <source>
        <dbReference type="ARBA" id="ARBA00004167"/>
    </source>
</evidence>
<evidence type="ECO:0000256" key="5">
    <source>
        <dbReference type="ARBA" id="ARBA00022692"/>
    </source>
</evidence>
<evidence type="ECO:0000313" key="9">
    <source>
        <dbReference type="EMBL" id="VDK85627.1"/>
    </source>
</evidence>
<comment type="subcellular location">
    <subcellularLocation>
        <location evidence="1">Membrane</location>
        <topology evidence="1">Single-pass membrane protein</topology>
    </subcellularLocation>
</comment>
<dbReference type="EMBL" id="UYRV01031230">
    <property type="protein sequence ID" value="VDK85627.1"/>
    <property type="molecule type" value="Genomic_DNA"/>
</dbReference>
<dbReference type="PANTHER" id="PTHR21461">
    <property type="entry name" value="GLYCOSYLTRANSFERASE FAMILY 92 PROTEIN"/>
    <property type="match status" value="1"/>
</dbReference>
<sequence>MTVTKDAQGAIEQPVQLTDRRHDTPIHYLSLCLSPIYGSERKYLVLVELFEHLKLQGVEYFYIYVRELDDYSQMLLEDYIREGQAEVTSLSIRHEFIFCPQIVAATVRPISLYGALMQARNGYTRNQGISGLLAQESSPF</sequence>